<sequence length="652" mass="71953">MDKKWTIRTHDEKLETDFSKELGVTRLVAGILLERGISDTEEAKCFLDPVNTQPFYDPFLLPDMNPAVGRIKRAIENNERITVYGDYDVDGISAVTILMRGLRRLGADVSYYIPNRHTEGYGIHTEALEKIAAEGASLLVSVDCGITSVEAVEAMTGKLDIIITDHHLPEGPLPEAIAVIDAHRDDSIYPYADLCGAGVAFKLCQALFAEMRDEPYETYTKDIEIAALGTIADLVPLKGENRKITAIGLTKFQTTELVGLRALIEAAGCKDKKINAGHVGFSIAPRLNAAGRLETASKGAELLLTQDETKAAELAAELSGINSERQGIEQEIFEAAEQKLENIDIEQAHVIVVAGEDWNPGVIGLAASKLTEKYYRPSIVIGIKDGVGKGSCRSIDGFHIFEALSACKDDLIQFGGHAMAAGLTVDADKIDDLRESLEKWARENIREEVYQPVLKLEAELPVGKIDFELMKELEKLEPYGMGNPRPLFADFNVTAEQARSMGKDGKHLMMIFPGNFRAIMWNHGEDVPMLQSGAVDIAYVPEINEWNGNQSIEARLSELRETESRRINPTREILAGVYRVMRSRADAEQTVHGTEMQLAAACGVSTYTYRLAVRIFEELGLMQTKEDGVYVPASPEKRSLKDSETFRRCSGK</sequence>
<comment type="similarity">
    <text evidence="1">Belongs to the RecJ family.</text>
</comment>
<dbReference type="InterPro" id="IPR038763">
    <property type="entry name" value="DHH_sf"/>
</dbReference>
<dbReference type="InterPro" id="IPR004610">
    <property type="entry name" value="RecJ"/>
</dbReference>
<dbReference type="Gene3D" id="3.90.1640.30">
    <property type="match status" value="1"/>
</dbReference>
<name>A0A1M4VC96_9FIRM</name>
<evidence type="ECO:0000313" key="9">
    <source>
        <dbReference type="EMBL" id="SHE66599.1"/>
    </source>
</evidence>
<protein>
    <recommendedName>
        <fullName evidence="2">Single-stranded-DNA-specific exonuclease RecJ</fullName>
    </recommendedName>
</protein>
<dbReference type="PANTHER" id="PTHR30255:SF2">
    <property type="entry name" value="SINGLE-STRANDED-DNA-SPECIFIC EXONUCLEASE RECJ"/>
    <property type="match status" value="1"/>
</dbReference>
<dbReference type="InterPro" id="IPR041122">
    <property type="entry name" value="RecJ_OB"/>
</dbReference>
<dbReference type="RefSeq" id="WP_072935032.1">
    <property type="nucleotide sequence ID" value="NZ_FQUG01000003.1"/>
</dbReference>
<feature type="domain" description="RecJ OB" evidence="8">
    <location>
        <begin position="457"/>
        <end position="556"/>
    </location>
</feature>
<dbReference type="Pfam" id="PF17768">
    <property type="entry name" value="RecJ_OB"/>
    <property type="match status" value="1"/>
</dbReference>
<keyword evidence="10" id="KW-1185">Reference proteome</keyword>
<dbReference type="GO" id="GO:0006310">
    <property type="term" value="P:DNA recombination"/>
    <property type="evidence" value="ECO:0007669"/>
    <property type="project" value="InterPro"/>
</dbReference>
<dbReference type="InterPro" id="IPR001667">
    <property type="entry name" value="DDH_dom"/>
</dbReference>
<keyword evidence="4" id="KW-0378">Hydrolase</keyword>
<dbReference type="STRING" id="1123243.SAMN02745190_00963"/>
<keyword evidence="5 9" id="KW-0269">Exonuclease</keyword>
<dbReference type="PANTHER" id="PTHR30255">
    <property type="entry name" value="SINGLE-STRANDED-DNA-SPECIFIC EXONUCLEASE RECJ"/>
    <property type="match status" value="1"/>
</dbReference>
<dbReference type="Pfam" id="PF01368">
    <property type="entry name" value="DHH"/>
    <property type="match status" value="1"/>
</dbReference>
<evidence type="ECO:0000256" key="4">
    <source>
        <dbReference type="ARBA" id="ARBA00022801"/>
    </source>
</evidence>
<reference evidence="9 10" key="1">
    <citation type="submission" date="2016-11" db="EMBL/GenBank/DDBJ databases">
        <authorList>
            <person name="Jaros S."/>
            <person name="Januszkiewicz K."/>
            <person name="Wedrychowicz H."/>
        </authorList>
    </citation>
    <scope>NUCLEOTIDE SEQUENCE [LARGE SCALE GENOMIC DNA]</scope>
    <source>
        <strain evidence="9 10">DSM 10502</strain>
    </source>
</reference>
<dbReference type="GO" id="GO:0006281">
    <property type="term" value="P:DNA repair"/>
    <property type="evidence" value="ECO:0007669"/>
    <property type="project" value="InterPro"/>
</dbReference>
<evidence type="ECO:0000256" key="3">
    <source>
        <dbReference type="ARBA" id="ARBA00022722"/>
    </source>
</evidence>
<keyword evidence="3" id="KW-0540">Nuclease</keyword>
<evidence type="ECO:0000259" key="6">
    <source>
        <dbReference type="Pfam" id="PF01368"/>
    </source>
</evidence>
<dbReference type="GO" id="GO:0003676">
    <property type="term" value="F:nucleic acid binding"/>
    <property type="evidence" value="ECO:0007669"/>
    <property type="project" value="InterPro"/>
</dbReference>
<dbReference type="Gene3D" id="3.10.310.30">
    <property type="match status" value="1"/>
</dbReference>
<dbReference type="InterPro" id="IPR003156">
    <property type="entry name" value="DHHA1_dom"/>
</dbReference>
<gene>
    <name evidence="9" type="ORF">SAMN02745190_00963</name>
</gene>
<feature type="domain" description="DDH" evidence="6">
    <location>
        <begin position="80"/>
        <end position="228"/>
    </location>
</feature>
<evidence type="ECO:0000259" key="7">
    <source>
        <dbReference type="Pfam" id="PF02272"/>
    </source>
</evidence>
<dbReference type="GO" id="GO:0008409">
    <property type="term" value="F:5'-3' exonuclease activity"/>
    <property type="evidence" value="ECO:0007669"/>
    <property type="project" value="InterPro"/>
</dbReference>
<dbReference type="AlphaFoldDB" id="A0A1M4VC96"/>
<dbReference type="Pfam" id="PF02272">
    <property type="entry name" value="DHHA1"/>
    <property type="match status" value="1"/>
</dbReference>
<evidence type="ECO:0000256" key="2">
    <source>
        <dbReference type="ARBA" id="ARBA00019841"/>
    </source>
</evidence>
<evidence type="ECO:0000256" key="1">
    <source>
        <dbReference type="ARBA" id="ARBA00005915"/>
    </source>
</evidence>
<evidence type="ECO:0000313" key="10">
    <source>
        <dbReference type="Proteomes" id="UP000184404"/>
    </source>
</evidence>
<organism evidence="9 10">
    <name type="scientific">Schwartzia succinivorans DSM 10502</name>
    <dbReference type="NCBI Taxonomy" id="1123243"/>
    <lineage>
        <taxon>Bacteria</taxon>
        <taxon>Bacillati</taxon>
        <taxon>Bacillota</taxon>
        <taxon>Negativicutes</taxon>
        <taxon>Selenomonadales</taxon>
        <taxon>Selenomonadaceae</taxon>
        <taxon>Schwartzia</taxon>
    </lineage>
</organism>
<dbReference type="InterPro" id="IPR051673">
    <property type="entry name" value="SSDNA_exonuclease_RecJ"/>
</dbReference>
<dbReference type="SUPFAM" id="SSF64182">
    <property type="entry name" value="DHH phosphoesterases"/>
    <property type="match status" value="1"/>
</dbReference>
<dbReference type="EMBL" id="FQUG01000003">
    <property type="protein sequence ID" value="SHE66599.1"/>
    <property type="molecule type" value="Genomic_DNA"/>
</dbReference>
<feature type="domain" description="DHHA1" evidence="7">
    <location>
        <begin position="349"/>
        <end position="442"/>
    </location>
</feature>
<dbReference type="OrthoDB" id="9809852at2"/>
<evidence type="ECO:0000256" key="5">
    <source>
        <dbReference type="ARBA" id="ARBA00022839"/>
    </source>
</evidence>
<proteinExistence type="inferred from homology"/>
<dbReference type="NCBIfam" id="TIGR00644">
    <property type="entry name" value="recJ"/>
    <property type="match status" value="1"/>
</dbReference>
<evidence type="ECO:0000259" key="8">
    <source>
        <dbReference type="Pfam" id="PF17768"/>
    </source>
</evidence>
<accession>A0A1M4VC96</accession>
<dbReference type="Proteomes" id="UP000184404">
    <property type="component" value="Unassembled WGS sequence"/>
</dbReference>